<comment type="caution">
    <text evidence="1">The sequence shown here is derived from an EMBL/GenBank/DDBJ whole genome shotgun (WGS) entry which is preliminary data.</text>
</comment>
<accession>A0AAV5A5P0</accession>
<dbReference type="Proteomes" id="UP001050691">
    <property type="component" value="Unassembled WGS sequence"/>
</dbReference>
<dbReference type="InterPro" id="IPR032675">
    <property type="entry name" value="LRR_dom_sf"/>
</dbReference>
<name>A0AAV5A5P0_9AGAM</name>
<evidence type="ECO:0000313" key="2">
    <source>
        <dbReference type="Proteomes" id="UP001050691"/>
    </source>
</evidence>
<evidence type="ECO:0000313" key="1">
    <source>
        <dbReference type="EMBL" id="GJJ09961.1"/>
    </source>
</evidence>
<organism evidence="1 2">
    <name type="scientific">Clathrus columnatus</name>
    <dbReference type="NCBI Taxonomy" id="1419009"/>
    <lineage>
        <taxon>Eukaryota</taxon>
        <taxon>Fungi</taxon>
        <taxon>Dikarya</taxon>
        <taxon>Basidiomycota</taxon>
        <taxon>Agaricomycotina</taxon>
        <taxon>Agaricomycetes</taxon>
        <taxon>Phallomycetidae</taxon>
        <taxon>Phallales</taxon>
        <taxon>Clathraceae</taxon>
        <taxon>Clathrus</taxon>
    </lineage>
</organism>
<dbReference type="EMBL" id="BPWL01000004">
    <property type="protein sequence ID" value="GJJ09961.1"/>
    <property type="molecule type" value="Genomic_DNA"/>
</dbReference>
<reference evidence="1" key="1">
    <citation type="submission" date="2021-10" db="EMBL/GenBank/DDBJ databases">
        <title>De novo Genome Assembly of Clathrus columnatus (Basidiomycota, Fungi) Using Illumina and Nanopore Sequence Data.</title>
        <authorList>
            <person name="Ogiso-Tanaka E."/>
            <person name="Itagaki H."/>
            <person name="Hosoya T."/>
            <person name="Hosaka K."/>
        </authorList>
    </citation>
    <scope>NUCLEOTIDE SEQUENCE</scope>
    <source>
        <strain evidence="1">MO-923</strain>
    </source>
</reference>
<gene>
    <name evidence="1" type="ORF">Clacol_004186</name>
</gene>
<dbReference type="Gene3D" id="3.80.10.10">
    <property type="entry name" value="Ribonuclease Inhibitor"/>
    <property type="match status" value="1"/>
</dbReference>
<protein>
    <submittedName>
        <fullName evidence="1">Uncharacterized protein</fullName>
    </submittedName>
</protein>
<keyword evidence="2" id="KW-1185">Reference proteome</keyword>
<proteinExistence type="predicted"/>
<dbReference type="AlphaFoldDB" id="A0AAV5A5P0"/>
<dbReference type="SUPFAM" id="SSF52047">
    <property type="entry name" value="RNI-like"/>
    <property type="match status" value="1"/>
</dbReference>
<sequence>MSPGFGDKPQSRPLWLGREDELDLLSLIRNHSSHWHRLSLVASSNDATSEIFVYLTTSQHHDVLSRIDLCTSLISQEWEEFGIQFDLEDFAQEQDEESNARKNMSLIFHRLNEIYTPDFKELNLFTSALPFTTWSAPNQPPQLSSLRTLRIYEHNTSLPGIRAISLLYLLSHCPLLEYLTFKGSDDFDSNGLKTNIVHLEHLRQFNLAQTFHQRIILSHIHAPALQTLRLMWLNRPDVLIDESYEIDPSDSNDDLVEISQSPYTDLLTGAGLRSLIRRSTPPIRILDMDFSDMRSPKDFIWLFDQVPTLEYFRIVGSDMSDNVLFALAGQGPRRTGRRLCPRLTHIEFSRCDVITGRGILAIAKARGPKNNVKRRSKGISASSDEDLDVVLPRKRTACLKQFIVNACAGVDCESVAVMQHLMGAVTFDVDVIPPYVHLVLNDYSISFTYGRLFRHHLYFEEDRIIPRF</sequence>